<feature type="region of interest" description="Disordered" evidence="1">
    <location>
        <begin position="91"/>
        <end position="165"/>
    </location>
</feature>
<reference evidence="2 3" key="1">
    <citation type="journal article" date="2023" name="Plants (Basel)">
        <title>Bridging the Gap: Combining Genomics and Transcriptomics Approaches to Understand Stylosanthes scabra, an Orphan Legume from the Brazilian Caatinga.</title>
        <authorList>
            <person name="Ferreira-Neto J.R.C."/>
            <person name="da Silva M.D."/>
            <person name="Binneck E."/>
            <person name="de Melo N.F."/>
            <person name="da Silva R.H."/>
            <person name="de Melo A.L.T.M."/>
            <person name="Pandolfi V."/>
            <person name="Bustamante F.O."/>
            <person name="Brasileiro-Vidal A.C."/>
            <person name="Benko-Iseppon A.M."/>
        </authorList>
    </citation>
    <scope>NUCLEOTIDE SEQUENCE [LARGE SCALE GENOMIC DNA]</scope>
    <source>
        <tissue evidence="2">Leaves</tissue>
    </source>
</reference>
<gene>
    <name evidence="2" type="ORF">PIB30_032426</name>
</gene>
<accession>A0ABU6Z9T2</accession>
<sequence>MHSQPPFTLFDENNIRELQMILGSDDGDHLQAFFSHPQVETQPQLVVMPGRAYIDCLRPPCATTSGGHCQGCASVDSWISGGDHQRGPIITQHAIDFNESTAEGEGSTEGDNNSGVVESQQQVEPSGSSDDPPYNLWNTKEKKKPSKWSPSPWVRMAKNVVTRKK</sequence>
<protein>
    <submittedName>
        <fullName evidence="2">Uncharacterized protein</fullName>
    </submittedName>
</protein>
<dbReference type="EMBL" id="JASCZI010272003">
    <property type="protein sequence ID" value="MED6219060.1"/>
    <property type="molecule type" value="Genomic_DNA"/>
</dbReference>
<feature type="compositionally biased region" description="Polar residues" evidence="1">
    <location>
        <begin position="111"/>
        <end position="129"/>
    </location>
</feature>
<proteinExistence type="predicted"/>
<name>A0ABU6Z9T2_9FABA</name>
<evidence type="ECO:0000313" key="3">
    <source>
        <dbReference type="Proteomes" id="UP001341840"/>
    </source>
</evidence>
<keyword evidence="3" id="KW-1185">Reference proteome</keyword>
<dbReference type="Proteomes" id="UP001341840">
    <property type="component" value="Unassembled WGS sequence"/>
</dbReference>
<comment type="caution">
    <text evidence="2">The sequence shown here is derived from an EMBL/GenBank/DDBJ whole genome shotgun (WGS) entry which is preliminary data.</text>
</comment>
<evidence type="ECO:0000256" key="1">
    <source>
        <dbReference type="SAM" id="MobiDB-lite"/>
    </source>
</evidence>
<evidence type="ECO:0000313" key="2">
    <source>
        <dbReference type="EMBL" id="MED6219060.1"/>
    </source>
</evidence>
<organism evidence="2 3">
    <name type="scientific">Stylosanthes scabra</name>
    <dbReference type="NCBI Taxonomy" id="79078"/>
    <lineage>
        <taxon>Eukaryota</taxon>
        <taxon>Viridiplantae</taxon>
        <taxon>Streptophyta</taxon>
        <taxon>Embryophyta</taxon>
        <taxon>Tracheophyta</taxon>
        <taxon>Spermatophyta</taxon>
        <taxon>Magnoliopsida</taxon>
        <taxon>eudicotyledons</taxon>
        <taxon>Gunneridae</taxon>
        <taxon>Pentapetalae</taxon>
        <taxon>rosids</taxon>
        <taxon>fabids</taxon>
        <taxon>Fabales</taxon>
        <taxon>Fabaceae</taxon>
        <taxon>Papilionoideae</taxon>
        <taxon>50 kb inversion clade</taxon>
        <taxon>dalbergioids sensu lato</taxon>
        <taxon>Dalbergieae</taxon>
        <taxon>Pterocarpus clade</taxon>
        <taxon>Stylosanthes</taxon>
    </lineage>
</organism>